<feature type="domain" description="DUF6881" evidence="1">
    <location>
        <begin position="8"/>
        <end position="96"/>
    </location>
</feature>
<protein>
    <recommendedName>
        <fullName evidence="1">DUF6881 domain-containing protein</fullName>
    </recommendedName>
</protein>
<gene>
    <name evidence="2" type="ORF">RCOM_1877480</name>
</gene>
<sequence>MGEACQPKFIDVVWTHDFEAEPIRLLSQLDCERYEVRKLEFFRDGRVGYADDHRSAMGTELGKLPVPQLAEINSDFQFSARVIESTLFERLWTQHTSVQVNELVVGLNSWVIQDGNYDDFQVGASYKLALEFNGSAVVPYSTHVMQCERKHASVYNVIAKVIFATPKVWVIDFGVKVYCKARPPRFVRSGDWVKGEIWIGVDPFFYKERSNQTPGMPDLFVDWSVTRIQLATTPWIEDVSGGKKLRMRDTEHESWTDRASTDAWTDDGGGADYLLSLSR</sequence>
<organism evidence="2 3">
    <name type="scientific">Ricinus communis</name>
    <name type="common">Castor bean</name>
    <dbReference type="NCBI Taxonomy" id="3988"/>
    <lineage>
        <taxon>Eukaryota</taxon>
        <taxon>Viridiplantae</taxon>
        <taxon>Streptophyta</taxon>
        <taxon>Embryophyta</taxon>
        <taxon>Tracheophyta</taxon>
        <taxon>Spermatophyta</taxon>
        <taxon>Magnoliopsida</taxon>
        <taxon>eudicotyledons</taxon>
        <taxon>Gunneridae</taxon>
        <taxon>Pentapetalae</taxon>
        <taxon>rosids</taxon>
        <taxon>fabids</taxon>
        <taxon>Malpighiales</taxon>
        <taxon>Euphorbiaceae</taxon>
        <taxon>Acalyphoideae</taxon>
        <taxon>Acalypheae</taxon>
        <taxon>Ricinus</taxon>
    </lineage>
</organism>
<dbReference type="InParanoid" id="B9TCQ7"/>
<name>B9TCQ7_RICCO</name>
<keyword evidence="3" id="KW-1185">Reference proteome</keyword>
<reference evidence="3" key="1">
    <citation type="journal article" date="2010" name="Nat. Biotechnol.">
        <title>Draft genome sequence of the oilseed species Ricinus communis.</title>
        <authorList>
            <person name="Chan A.P."/>
            <person name="Crabtree J."/>
            <person name="Zhao Q."/>
            <person name="Lorenzi H."/>
            <person name="Orvis J."/>
            <person name="Puiu D."/>
            <person name="Melake-Berhan A."/>
            <person name="Jones K.M."/>
            <person name="Redman J."/>
            <person name="Chen G."/>
            <person name="Cahoon E.B."/>
            <person name="Gedil M."/>
            <person name="Stanke M."/>
            <person name="Haas B.J."/>
            <person name="Wortman J.R."/>
            <person name="Fraser-Liggett C.M."/>
            <person name="Ravel J."/>
            <person name="Rabinowicz P.D."/>
        </authorList>
    </citation>
    <scope>NUCLEOTIDE SEQUENCE [LARGE SCALE GENOMIC DNA]</scope>
    <source>
        <strain evidence="3">cv. Hale</strain>
    </source>
</reference>
<dbReference type="EMBL" id="EQ977497">
    <property type="protein sequence ID" value="EEF26358.1"/>
    <property type="molecule type" value="Genomic_DNA"/>
</dbReference>
<accession>B9TCQ7</accession>
<dbReference type="Pfam" id="PF21812">
    <property type="entry name" value="DUF6881"/>
    <property type="match status" value="1"/>
</dbReference>
<proteinExistence type="predicted"/>
<evidence type="ECO:0000313" key="2">
    <source>
        <dbReference type="EMBL" id="EEF26358.1"/>
    </source>
</evidence>
<dbReference type="AlphaFoldDB" id="B9TCQ7"/>
<evidence type="ECO:0000313" key="3">
    <source>
        <dbReference type="Proteomes" id="UP000008311"/>
    </source>
</evidence>
<evidence type="ECO:0000259" key="1">
    <source>
        <dbReference type="Pfam" id="PF21812"/>
    </source>
</evidence>
<dbReference type="Proteomes" id="UP000008311">
    <property type="component" value="Unassembled WGS sequence"/>
</dbReference>
<dbReference type="InterPro" id="IPR049248">
    <property type="entry name" value="DUF6881"/>
</dbReference>